<gene>
    <name evidence="5" type="ORF">SAMN05444143_105109</name>
</gene>
<evidence type="ECO:0000256" key="2">
    <source>
        <dbReference type="ARBA" id="ARBA00023136"/>
    </source>
</evidence>
<dbReference type="SUPFAM" id="SSF56935">
    <property type="entry name" value="Porins"/>
    <property type="match status" value="1"/>
</dbReference>
<keyword evidence="4" id="KW-0732">Signal</keyword>
<dbReference type="InterPro" id="IPR036942">
    <property type="entry name" value="Beta-barrel_TonB_sf"/>
</dbReference>
<evidence type="ECO:0000256" key="4">
    <source>
        <dbReference type="SAM" id="SignalP"/>
    </source>
</evidence>
<dbReference type="PANTHER" id="PTHR40980">
    <property type="entry name" value="PLUG DOMAIN-CONTAINING PROTEIN"/>
    <property type="match status" value="1"/>
</dbReference>
<accession>A0A1I4VQC8</accession>
<sequence>MKLKLLILTLCISVFGFSQNKGTITGILSDKDSNNQPLPFANVTLKGTKIGVNTDIDGKYSISVSPGNYVVQFSFVGYETVEVPVNVKEGATVTLNKAIGSGSYKLEDVVIKATAPSREKETAILLDQKNAVVFKQSIGAQEMARKGVSDVEEGLTKITGITKVESRGLFVRGLEDRYNNLLINELQAPSNSPFTKIIPLDIFPTDIVGVLNVYKTFNPNISGDFAGATVNIETVQAKSITKLSVGVGYTTNNNAADFLIHSDANNTQGFFGLNGKDRQLSGVFGKVPSTKIMTPDEYNNAYENNTWNVDKTSSPLNTSVGFIHAEKFNLENGNKINYTLSLNGDNKYVIRKGVDRTFILGAGDYDNNLQKESYSYQTNASALAAINYKTNRFDIGLNSFYLRSTDSEIQDQLGYTNNQSSNPNILIRTNQFDQSDYINSQLFGNVKLTSDEKHTLKFGGSFVKTSYEQPDRKFIIGEKVSPTEINVSYGGNHLNRQYLDIKGNYYFSGLLEYNLKFNEKENGKSNRLTVGYNVFENDLKSTYRIFSGLRSVNKNYTAPINTINSFIVDDINNGILAVREESNADYKVKLNQIVNAGYINYLHNFGEKLEVNAGVRVENSDRIVSYRSIGQIINGPYKKIDDQNLDILPVLNAKYQVTETSNLRFNGSKTITRPVTMELLPIQYISPDGKSILGNPNLKNTENFNIDLKYELFPKNNELIAVGLFAKQIQNPIERIFIASAGGSGQQMNYKNSKEASLFGAEIELLLQLDRISPALADFSFGLNTSLSKTDVKVEYGATSIENNPSRKLQGASEWIINSDLKYDFEFSEVMKNSISLVYGVYGPRIFAVGSAGMDNIYEKPFHKLDFIWSSKLTKNIDAKFSVDNLLNPLYKMELGNNNKFAINEDSLLLESFKRGRGFSLNLSYTF</sequence>
<dbReference type="Gene3D" id="2.170.130.10">
    <property type="entry name" value="TonB-dependent receptor, plug domain"/>
    <property type="match status" value="1"/>
</dbReference>
<evidence type="ECO:0000313" key="6">
    <source>
        <dbReference type="Proteomes" id="UP000182961"/>
    </source>
</evidence>
<dbReference type="RefSeq" id="WP_024981899.1">
    <property type="nucleotide sequence ID" value="NZ_CBCRUM010000014.1"/>
</dbReference>
<dbReference type="Proteomes" id="UP000182961">
    <property type="component" value="Unassembled WGS sequence"/>
</dbReference>
<dbReference type="GO" id="GO:0009279">
    <property type="term" value="C:cell outer membrane"/>
    <property type="evidence" value="ECO:0007669"/>
    <property type="project" value="UniProtKB-SubCell"/>
</dbReference>
<dbReference type="InterPro" id="IPR008969">
    <property type="entry name" value="CarboxyPept-like_regulatory"/>
</dbReference>
<name>A0A1I4VQC8_9FLAO</name>
<keyword evidence="5" id="KW-0675">Receptor</keyword>
<dbReference type="AlphaFoldDB" id="A0A1I4VQC8"/>
<dbReference type="Pfam" id="PF13715">
    <property type="entry name" value="CarbopepD_reg_2"/>
    <property type="match status" value="1"/>
</dbReference>
<keyword evidence="3" id="KW-0998">Cell outer membrane</keyword>
<dbReference type="Gene3D" id="2.40.170.20">
    <property type="entry name" value="TonB-dependent receptor, beta-barrel domain"/>
    <property type="match status" value="1"/>
</dbReference>
<organism evidence="5 6">
    <name type="scientific">Flavobacterium succinicans</name>
    <dbReference type="NCBI Taxonomy" id="29536"/>
    <lineage>
        <taxon>Bacteria</taxon>
        <taxon>Pseudomonadati</taxon>
        <taxon>Bacteroidota</taxon>
        <taxon>Flavobacteriia</taxon>
        <taxon>Flavobacteriales</taxon>
        <taxon>Flavobacteriaceae</taxon>
        <taxon>Flavobacterium</taxon>
    </lineage>
</organism>
<feature type="chain" id="PRO_5010333232" evidence="4">
    <location>
        <begin position="21"/>
        <end position="927"/>
    </location>
</feature>
<dbReference type="InterPro" id="IPR037066">
    <property type="entry name" value="Plug_dom_sf"/>
</dbReference>
<evidence type="ECO:0000256" key="1">
    <source>
        <dbReference type="ARBA" id="ARBA00004442"/>
    </source>
</evidence>
<protein>
    <submittedName>
        <fullName evidence="5">Outer membrane receptor proteins, mostly Fe transport</fullName>
    </submittedName>
</protein>
<keyword evidence="2" id="KW-0472">Membrane</keyword>
<proteinExistence type="predicted"/>
<dbReference type="eggNOG" id="COG4772">
    <property type="taxonomic scope" value="Bacteria"/>
</dbReference>
<keyword evidence="6" id="KW-1185">Reference proteome</keyword>
<dbReference type="Gene3D" id="2.60.40.1120">
    <property type="entry name" value="Carboxypeptidase-like, regulatory domain"/>
    <property type="match status" value="1"/>
</dbReference>
<reference evidence="6" key="1">
    <citation type="submission" date="2016-10" db="EMBL/GenBank/DDBJ databases">
        <authorList>
            <person name="Varghese N."/>
            <person name="Submissions S."/>
        </authorList>
    </citation>
    <scope>NUCLEOTIDE SEQUENCE [LARGE SCALE GENOMIC DNA]</scope>
    <source>
        <strain evidence="6">DSM 4002</strain>
    </source>
</reference>
<evidence type="ECO:0000313" key="5">
    <source>
        <dbReference type="EMBL" id="SFN03315.1"/>
    </source>
</evidence>
<feature type="signal peptide" evidence="4">
    <location>
        <begin position="1"/>
        <end position="20"/>
    </location>
</feature>
<dbReference type="PANTHER" id="PTHR40980:SF5">
    <property type="entry name" value="TONB-DEPENDENT RECEPTOR"/>
    <property type="match status" value="1"/>
</dbReference>
<dbReference type="EMBL" id="FOUT01000005">
    <property type="protein sequence ID" value="SFN03315.1"/>
    <property type="molecule type" value="Genomic_DNA"/>
</dbReference>
<comment type="subcellular location">
    <subcellularLocation>
        <location evidence="1">Cell outer membrane</location>
    </subcellularLocation>
</comment>
<evidence type="ECO:0000256" key="3">
    <source>
        <dbReference type="ARBA" id="ARBA00023237"/>
    </source>
</evidence>
<dbReference type="SUPFAM" id="SSF49464">
    <property type="entry name" value="Carboxypeptidase regulatory domain-like"/>
    <property type="match status" value="1"/>
</dbReference>